<sequence length="319" mass="35235">MAVIPINTDAPSEAVLEILFNLKVRDVMSHPVLSMAPEDTMRNIQSRMRDNSITGIPIIKNEELRGIVSMDDIVTALDKGWIDEPAEAHMTKDVIVFEEDMPVSFCITYFNKHGYGRYPVINSENKVTGIVTATDVITALLSAMNQEVARLESKAREMEARISPETGINSEEENKTFEFKTEPFNFGIAGQASTEIKKILKKMGIDAYIIRRIGIASYELEINQVVHSLGGVMRYVISGDTLEIIAEDKGPGIPDLEKAMTEGFSTADERVRSLGFGAGMGLPNTKRVSDRFEIKSSPGKGTVVIAGFDLRKKQDSKDV</sequence>
<dbReference type="InterPro" id="IPR036890">
    <property type="entry name" value="HATPase_C_sf"/>
</dbReference>
<dbReference type="InterPro" id="IPR051257">
    <property type="entry name" value="Diverse_CBS-Domain"/>
</dbReference>
<dbReference type="PROSITE" id="PS51371">
    <property type="entry name" value="CBS"/>
    <property type="match status" value="2"/>
</dbReference>
<dbReference type="InterPro" id="IPR046342">
    <property type="entry name" value="CBS_dom_sf"/>
</dbReference>
<evidence type="ECO:0000256" key="2">
    <source>
        <dbReference type="PROSITE-ProRule" id="PRU00703"/>
    </source>
</evidence>
<dbReference type="Gene3D" id="3.10.580.10">
    <property type="entry name" value="CBS-domain"/>
    <property type="match status" value="2"/>
</dbReference>
<dbReference type="SMART" id="SM00116">
    <property type="entry name" value="CBS"/>
    <property type="match status" value="2"/>
</dbReference>
<dbReference type="InterPro" id="IPR003594">
    <property type="entry name" value="HATPase_dom"/>
</dbReference>
<dbReference type="SUPFAM" id="SSF55874">
    <property type="entry name" value="ATPase domain of HSP90 chaperone/DNA topoisomerase II/histidine kinase"/>
    <property type="match status" value="1"/>
</dbReference>
<dbReference type="Gene3D" id="3.30.565.10">
    <property type="entry name" value="Histidine kinase-like ATPase, C-terminal domain"/>
    <property type="match status" value="1"/>
</dbReference>
<evidence type="ECO:0000313" key="4">
    <source>
        <dbReference type="EMBL" id="MBO8456774.1"/>
    </source>
</evidence>
<proteinExistence type="predicted"/>
<dbReference type="AlphaFoldDB" id="A0A9D9HN45"/>
<feature type="domain" description="CBS" evidence="3">
    <location>
        <begin position="90"/>
        <end position="147"/>
    </location>
</feature>
<gene>
    <name evidence="4" type="ORF">IAA81_00920</name>
</gene>
<dbReference type="SUPFAM" id="SSF54631">
    <property type="entry name" value="CBS-domain pair"/>
    <property type="match status" value="1"/>
</dbReference>
<evidence type="ECO:0000259" key="3">
    <source>
        <dbReference type="PROSITE" id="PS51371"/>
    </source>
</evidence>
<dbReference type="PANTHER" id="PTHR43080">
    <property type="entry name" value="CBS DOMAIN-CONTAINING PROTEIN CBSX3, MITOCHONDRIAL"/>
    <property type="match status" value="1"/>
</dbReference>
<organism evidence="4 5">
    <name type="scientific">Candidatus Gallitreponema excrementavium</name>
    <dbReference type="NCBI Taxonomy" id="2840840"/>
    <lineage>
        <taxon>Bacteria</taxon>
        <taxon>Pseudomonadati</taxon>
        <taxon>Spirochaetota</taxon>
        <taxon>Spirochaetia</taxon>
        <taxon>Spirochaetales</taxon>
        <taxon>Candidatus Gallitreponema</taxon>
    </lineage>
</organism>
<dbReference type="PANTHER" id="PTHR43080:SF2">
    <property type="entry name" value="CBS DOMAIN-CONTAINING PROTEIN"/>
    <property type="match status" value="1"/>
</dbReference>
<evidence type="ECO:0000256" key="1">
    <source>
        <dbReference type="ARBA" id="ARBA00023122"/>
    </source>
</evidence>
<reference evidence="4" key="1">
    <citation type="submission" date="2020-10" db="EMBL/GenBank/DDBJ databases">
        <authorList>
            <person name="Gilroy R."/>
        </authorList>
    </citation>
    <scope>NUCLEOTIDE SEQUENCE</scope>
    <source>
        <strain evidence="4">10532</strain>
    </source>
</reference>
<protein>
    <submittedName>
        <fullName evidence="4">CBS domain-containing protein</fullName>
    </submittedName>
</protein>
<name>A0A9D9HN45_9SPIR</name>
<dbReference type="Pfam" id="PF02518">
    <property type="entry name" value="HATPase_c"/>
    <property type="match status" value="1"/>
</dbReference>
<keyword evidence="1 2" id="KW-0129">CBS domain</keyword>
<feature type="domain" description="CBS" evidence="3">
    <location>
        <begin position="28"/>
        <end position="84"/>
    </location>
</feature>
<reference evidence="4" key="2">
    <citation type="journal article" date="2021" name="PeerJ">
        <title>Extensive microbial diversity within the chicken gut microbiome revealed by metagenomics and culture.</title>
        <authorList>
            <person name="Gilroy R."/>
            <person name="Ravi A."/>
            <person name="Getino M."/>
            <person name="Pursley I."/>
            <person name="Horton D.L."/>
            <person name="Alikhan N.F."/>
            <person name="Baker D."/>
            <person name="Gharbi K."/>
            <person name="Hall N."/>
            <person name="Watson M."/>
            <person name="Adriaenssens E.M."/>
            <person name="Foster-Nyarko E."/>
            <person name="Jarju S."/>
            <person name="Secka A."/>
            <person name="Antonio M."/>
            <person name="Oren A."/>
            <person name="Chaudhuri R.R."/>
            <person name="La Ragione R."/>
            <person name="Hildebrand F."/>
            <person name="Pallen M.J."/>
        </authorList>
    </citation>
    <scope>NUCLEOTIDE SEQUENCE</scope>
    <source>
        <strain evidence="4">10532</strain>
    </source>
</reference>
<comment type="caution">
    <text evidence="4">The sequence shown here is derived from an EMBL/GenBank/DDBJ whole genome shotgun (WGS) entry which is preliminary data.</text>
</comment>
<accession>A0A9D9HN45</accession>
<dbReference type="InterPro" id="IPR000644">
    <property type="entry name" value="CBS_dom"/>
</dbReference>
<dbReference type="Proteomes" id="UP000823638">
    <property type="component" value="Unassembled WGS sequence"/>
</dbReference>
<dbReference type="Pfam" id="PF00571">
    <property type="entry name" value="CBS"/>
    <property type="match status" value="2"/>
</dbReference>
<evidence type="ECO:0000313" key="5">
    <source>
        <dbReference type="Proteomes" id="UP000823638"/>
    </source>
</evidence>
<dbReference type="EMBL" id="JADIMM010000017">
    <property type="protein sequence ID" value="MBO8456774.1"/>
    <property type="molecule type" value="Genomic_DNA"/>
</dbReference>